<dbReference type="AlphaFoldDB" id="A0AAW6US28"/>
<evidence type="ECO:0000313" key="2">
    <source>
        <dbReference type="Proteomes" id="UP001241935"/>
    </source>
</evidence>
<sequence length="153" mass="17716">MNSNIQEIDDLKNLNLKALNQLFKTGRCPKIEALNGSAKGMVIKPAWFQRLNLWRGKVFNLASTGELTGFNRIGIGKLETQRYQFNARVGKSLFSDQQVLIINHDLSANPNWVRHYHDEMVQIDPHIYLATSYYRMGKKLKFVSYFAFDFSKI</sequence>
<reference evidence="1" key="1">
    <citation type="submission" date="2023-04" db="EMBL/GenBank/DDBJ databases">
        <title>The environmental microbiomes in feedlot watering bowls are a reservoir of florfenicol resistance for bovine respiratory disease pathogens.</title>
        <authorList>
            <person name="Kos D.W."/>
            <person name="Ruzzini A.C."/>
            <person name="Schreiner B."/>
            <person name="Jelinski M.D."/>
        </authorList>
    </citation>
    <scope>NUCLEOTIDE SEQUENCE</scope>
    <source>
        <strain evidence="1">WB3</strain>
    </source>
</reference>
<protein>
    <submittedName>
        <fullName evidence="1">Uncharacterized protein</fullName>
    </submittedName>
</protein>
<evidence type="ECO:0000313" key="1">
    <source>
        <dbReference type="EMBL" id="MDK1683106.1"/>
    </source>
</evidence>
<organism evidence="1 2">
    <name type="scientific">Acinetobacter terrestris</name>
    <dbReference type="NCBI Taxonomy" id="2529843"/>
    <lineage>
        <taxon>Bacteria</taxon>
        <taxon>Pseudomonadati</taxon>
        <taxon>Pseudomonadota</taxon>
        <taxon>Gammaproteobacteria</taxon>
        <taxon>Moraxellales</taxon>
        <taxon>Moraxellaceae</taxon>
        <taxon>Acinetobacter</taxon>
        <taxon>Acinetobacter Taxon 24</taxon>
    </lineage>
</organism>
<accession>A0AAW6US28</accession>
<dbReference type="EMBL" id="JASKNE010000001">
    <property type="protein sequence ID" value="MDK1683106.1"/>
    <property type="molecule type" value="Genomic_DNA"/>
</dbReference>
<name>A0AAW6US28_9GAMM</name>
<dbReference type="RefSeq" id="WP_284066500.1">
    <property type="nucleotide sequence ID" value="NZ_JASKNE010000001.1"/>
</dbReference>
<gene>
    <name evidence="1" type="ORF">QOR41_04500</name>
</gene>
<proteinExistence type="predicted"/>
<comment type="caution">
    <text evidence="1">The sequence shown here is derived from an EMBL/GenBank/DDBJ whole genome shotgun (WGS) entry which is preliminary data.</text>
</comment>
<dbReference type="Proteomes" id="UP001241935">
    <property type="component" value="Unassembled WGS sequence"/>
</dbReference>